<dbReference type="PROSITE" id="PS00018">
    <property type="entry name" value="EF_HAND_1"/>
    <property type="match status" value="1"/>
</dbReference>
<sequence>MPSFDTPSPISAHFETECVTLRVVASDRTDTVVTVDPADPANDRDVRVAEQTTVGFAAGRLTVRAPRSRGLFSRPGTAAVLVELPAGSDVDADASIADYTCAGPLGAVTLKTSVGSIRVDQATAVTLKTDHGDVHAGHVTGYTDISGSGRVDADDLGADAHIRNTNGDNRVEEVAGDLRISTANGRIRIGTAHADVDAKSSNGSIRIGRVTRGHVTAKTAAGDVEIGIGPSTAAWLDLHTQLGSVRNGLDGTSGPGDAAHTVEVRARTPLGDITITRTQP</sequence>
<comment type="caution">
    <text evidence="2">The sequence shown here is derived from an EMBL/GenBank/DDBJ whole genome shotgun (WGS) entry which is preliminary data.</text>
</comment>
<proteinExistence type="predicted"/>
<dbReference type="PANTHER" id="PTHR34094:SF1">
    <property type="entry name" value="PROTEIN FAM185A"/>
    <property type="match status" value="1"/>
</dbReference>
<evidence type="ECO:0000313" key="3">
    <source>
        <dbReference type="Proteomes" id="UP000317982"/>
    </source>
</evidence>
<keyword evidence="3" id="KW-1185">Reference proteome</keyword>
<evidence type="ECO:0000313" key="2">
    <source>
        <dbReference type="EMBL" id="TQS44656.1"/>
    </source>
</evidence>
<gene>
    <name evidence="2" type="ORF">FL583_11795</name>
</gene>
<dbReference type="Pfam" id="PF13349">
    <property type="entry name" value="DUF4097"/>
    <property type="match status" value="1"/>
</dbReference>
<dbReference type="Proteomes" id="UP000317982">
    <property type="component" value="Unassembled WGS sequence"/>
</dbReference>
<dbReference type="InterPro" id="IPR025164">
    <property type="entry name" value="Toastrack_DUF4097"/>
</dbReference>
<protein>
    <submittedName>
        <fullName evidence="2">DUF4097 domain-containing protein</fullName>
    </submittedName>
</protein>
<reference evidence="2 3" key="1">
    <citation type="submission" date="2019-07" db="EMBL/GenBank/DDBJ databases">
        <title>Cryptosporangium phraense sp. nov., isolated from plant litter.</title>
        <authorList>
            <person name="Suriyachadkun C."/>
        </authorList>
    </citation>
    <scope>NUCLEOTIDE SEQUENCE [LARGE SCALE GENOMIC DNA]</scope>
    <source>
        <strain evidence="2 3">A-T 5661</strain>
    </source>
</reference>
<organism evidence="2 3">
    <name type="scientific">Cryptosporangium phraense</name>
    <dbReference type="NCBI Taxonomy" id="2593070"/>
    <lineage>
        <taxon>Bacteria</taxon>
        <taxon>Bacillati</taxon>
        <taxon>Actinomycetota</taxon>
        <taxon>Actinomycetes</taxon>
        <taxon>Cryptosporangiales</taxon>
        <taxon>Cryptosporangiaceae</taxon>
        <taxon>Cryptosporangium</taxon>
    </lineage>
</organism>
<feature type="domain" description="DUF4097" evidence="1">
    <location>
        <begin position="41"/>
        <end position="275"/>
    </location>
</feature>
<accession>A0A545ATK0</accession>
<dbReference type="AlphaFoldDB" id="A0A545ATK0"/>
<dbReference type="InterPro" id="IPR018247">
    <property type="entry name" value="EF_Hand_1_Ca_BS"/>
</dbReference>
<dbReference type="InParanoid" id="A0A545ATK0"/>
<dbReference type="RefSeq" id="WP_142704638.1">
    <property type="nucleotide sequence ID" value="NZ_VIRS01000007.1"/>
</dbReference>
<evidence type="ECO:0000259" key="1">
    <source>
        <dbReference type="Pfam" id="PF13349"/>
    </source>
</evidence>
<dbReference type="EMBL" id="VIRS01000007">
    <property type="protein sequence ID" value="TQS44656.1"/>
    <property type="molecule type" value="Genomic_DNA"/>
</dbReference>
<name>A0A545ATK0_9ACTN</name>
<dbReference type="PANTHER" id="PTHR34094">
    <property type="match status" value="1"/>
</dbReference>
<dbReference type="OrthoDB" id="3252095at2"/>